<keyword evidence="3" id="KW-1185">Reference proteome</keyword>
<dbReference type="PANTHER" id="PTHR23227">
    <property type="entry name" value="BUCENTAUR RELATED"/>
    <property type="match status" value="1"/>
</dbReference>
<protein>
    <recommendedName>
        <fullName evidence="4">Endonuclease/exonuclease/phosphatase domain-containing protein</fullName>
    </recommendedName>
</protein>
<feature type="region of interest" description="Disordered" evidence="1">
    <location>
        <begin position="545"/>
        <end position="564"/>
    </location>
</feature>
<dbReference type="OrthoDB" id="6369087at2759"/>
<organism evidence="2 3">
    <name type="scientific">Ignelater luminosus</name>
    <name type="common">Cucubano</name>
    <name type="synonym">Pyrophorus luminosus</name>
    <dbReference type="NCBI Taxonomy" id="2038154"/>
    <lineage>
        <taxon>Eukaryota</taxon>
        <taxon>Metazoa</taxon>
        <taxon>Ecdysozoa</taxon>
        <taxon>Arthropoda</taxon>
        <taxon>Hexapoda</taxon>
        <taxon>Insecta</taxon>
        <taxon>Pterygota</taxon>
        <taxon>Neoptera</taxon>
        <taxon>Endopterygota</taxon>
        <taxon>Coleoptera</taxon>
        <taxon>Polyphaga</taxon>
        <taxon>Elateriformia</taxon>
        <taxon>Elateroidea</taxon>
        <taxon>Elateridae</taxon>
        <taxon>Agrypninae</taxon>
        <taxon>Pyrophorini</taxon>
        <taxon>Ignelater</taxon>
    </lineage>
</organism>
<feature type="compositionally biased region" description="Polar residues" evidence="1">
    <location>
        <begin position="553"/>
        <end position="564"/>
    </location>
</feature>
<dbReference type="CDD" id="cd09076">
    <property type="entry name" value="L1-EN"/>
    <property type="match status" value="1"/>
</dbReference>
<comment type="caution">
    <text evidence="2">The sequence shown here is derived from an EMBL/GenBank/DDBJ whole genome shotgun (WGS) entry which is preliminary data.</text>
</comment>
<dbReference type="Gene3D" id="3.60.10.10">
    <property type="entry name" value="Endonuclease/exonuclease/phosphatase"/>
    <property type="match status" value="1"/>
</dbReference>
<accession>A0A8K0DF92</accession>
<reference evidence="2" key="1">
    <citation type="submission" date="2019-08" db="EMBL/GenBank/DDBJ databases">
        <title>The genome of the North American firefly Photinus pyralis.</title>
        <authorList>
            <consortium name="Photinus pyralis genome working group"/>
            <person name="Fallon T.R."/>
            <person name="Sander Lower S.E."/>
            <person name="Weng J.-K."/>
        </authorList>
    </citation>
    <scope>NUCLEOTIDE SEQUENCE</scope>
    <source>
        <strain evidence="2">TRF0915ILg1</strain>
        <tissue evidence="2">Whole body</tissue>
    </source>
</reference>
<proteinExistence type="predicted"/>
<dbReference type="AlphaFoldDB" id="A0A8K0DF92"/>
<dbReference type="EMBL" id="VTPC01000585">
    <property type="protein sequence ID" value="KAF2905210.1"/>
    <property type="molecule type" value="Genomic_DNA"/>
</dbReference>
<dbReference type="Proteomes" id="UP000801492">
    <property type="component" value="Unassembled WGS sequence"/>
</dbReference>
<sequence length="564" mass="64519">MTRQTSKTPTTLQENTQRRHKRQPENALDKSTEIDDIDTESRFTILEEEDMEVDYIAERTPHKEKQTRIPPIILKKQKTLDHLASELKHLNLNFVKAENLNAGKLTQLAAKANRLNIVVLELSEVRWTGFGEHELASAQVLLHSGLLGNNAPHEKGVRFLLGPVACKSLMEWQPVSERIIVARFKAPFRNVTFVQSYASTDDAKKAFYDQLTSVMNNVHKKNIIIQLGDMNAQMGSDNRDPESVMGKQALGTMTDNGEIYTNFCEEHELIIGGSLFPHHRKNHKVTWVSSDGFTENHIDHISISRRFKSSLLNAWNKRSDDIVSDHHLLIAVLRIRIFRVKPGSERVTRRYDVKKLQNPDTKANLLPSLSMTRETHGQWNHVKSAFLGGSDDILGADAMNAARTRSTKKDKTGRWLQKEKEVKKLCKRDKQRWINDLATEAEEAARINDTRHLFQIIRKLSRKRAYREQEEQICQWFEHFKDLFTITSDSSAIDFEHHPQIARIQRISSSTPTIDEIETAIPKLTPDFRGLPEGLRHVKTRHCMAGDGKEGNTKQTAKLSQGTV</sequence>
<dbReference type="SUPFAM" id="SSF56219">
    <property type="entry name" value="DNase I-like"/>
    <property type="match status" value="1"/>
</dbReference>
<feature type="region of interest" description="Disordered" evidence="1">
    <location>
        <begin position="1"/>
        <end position="33"/>
    </location>
</feature>
<dbReference type="InterPro" id="IPR027124">
    <property type="entry name" value="Swc5/CFDP1/2"/>
</dbReference>
<feature type="compositionally biased region" description="Basic and acidic residues" evidence="1">
    <location>
        <begin position="23"/>
        <end position="33"/>
    </location>
</feature>
<evidence type="ECO:0000256" key="1">
    <source>
        <dbReference type="SAM" id="MobiDB-lite"/>
    </source>
</evidence>
<evidence type="ECO:0008006" key="4">
    <source>
        <dbReference type="Google" id="ProtNLM"/>
    </source>
</evidence>
<evidence type="ECO:0000313" key="3">
    <source>
        <dbReference type="Proteomes" id="UP000801492"/>
    </source>
</evidence>
<dbReference type="PANTHER" id="PTHR23227:SF67">
    <property type="entry name" value="CRANIOFACIAL DEVELOPMENT PROTEIN 2-LIKE"/>
    <property type="match status" value="1"/>
</dbReference>
<name>A0A8K0DF92_IGNLU</name>
<evidence type="ECO:0000313" key="2">
    <source>
        <dbReference type="EMBL" id="KAF2905210.1"/>
    </source>
</evidence>
<gene>
    <name evidence="2" type="ORF">ILUMI_00987</name>
</gene>
<dbReference type="InterPro" id="IPR036691">
    <property type="entry name" value="Endo/exonu/phosph_ase_sf"/>
</dbReference>
<feature type="compositionally biased region" description="Polar residues" evidence="1">
    <location>
        <begin position="1"/>
        <end position="15"/>
    </location>
</feature>